<sequence length="166" mass="19107">MSDTNTNFLPFFFQEPVYVIPENIEKNGVSEEAEVEPAYKPLGQNKQQILILVEEPEETHLSEPNRELLQKILQALSFTLDDVYLVNVAQAHSPEQVAGDISFSTCISFGMPPEPWQFSNFFRKYEVMEDETERAFLFADALAEIGKDVEKKKQLWLSLKALFQQE</sequence>
<dbReference type="InterPro" id="IPR036654">
    <property type="entry name" value="DNA_pol_III_psi_sf"/>
</dbReference>
<proteinExistence type="predicted"/>
<dbReference type="EMBL" id="CP120682">
    <property type="protein sequence ID" value="WKN35377.1"/>
    <property type="molecule type" value="Genomic_DNA"/>
</dbReference>
<dbReference type="GO" id="GO:0006260">
    <property type="term" value="P:DNA replication"/>
    <property type="evidence" value="ECO:0007669"/>
    <property type="project" value="InterPro"/>
</dbReference>
<dbReference type="GO" id="GO:0003887">
    <property type="term" value="F:DNA-directed DNA polymerase activity"/>
    <property type="evidence" value="ECO:0007669"/>
    <property type="project" value="InterPro"/>
</dbReference>
<name>A0AA49GIJ7_9BACT</name>
<reference evidence="1" key="1">
    <citation type="journal article" date="2023" name="Comput. Struct. Biotechnol. J.">
        <title>Discovery of a novel marine Bacteroidetes with a rich repertoire of carbohydrate-active enzymes.</title>
        <authorList>
            <person name="Chen B."/>
            <person name="Liu G."/>
            <person name="Chen Q."/>
            <person name="Wang H."/>
            <person name="Liu L."/>
            <person name="Tang K."/>
        </authorList>
    </citation>
    <scope>NUCLEOTIDE SEQUENCE</scope>
    <source>
        <strain evidence="1">TK19036</strain>
    </source>
</reference>
<protein>
    <submittedName>
        <fullName evidence="1">Uncharacterized protein</fullName>
    </submittedName>
</protein>
<accession>A0AA49GIJ7</accession>
<dbReference type="GO" id="GO:0008408">
    <property type="term" value="F:3'-5' exonuclease activity"/>
    <property type="evidence" value="ECO:0007669"/>
    <property type="project" value="InterPro"/>
</dbReference>
<organism evidence="1">
    <name type="scientific">Roseihalotalea indica</name>
    <dbReference type="NCBI Taxonomy" id="2867963"/>
    <lineage>
        <taxon>Bacteria</taxon>
        <taxon>Pseudomonadati</taxon>
        <taxon>Bacteroidota</taxon>
        <taxon>Cytophagia</taxon>
        <taxon>Cytophagales</taxon>
        <taxon>Catalimonadaceae</taxon>
        <taxon>Roseihalotalea</taxon>
    </lineage>
</organism>
<dbReference type="AlphaFoldDB" id="A0AA49GIJ7"/>
<gene>
    <name evidence="1" type="ORF">K4G66_23665</name>
</gene>
<dbReference type="Gene3D" id="3.40.50.10220">
    <property type="entry name" value="DNA polymerase III, psi subunit"/>
    <property type="match status" value="1"/>
</dbReference>
<reference evidence="1" key="2">
    <citation type="journal article" date="2024" name="Antonie Van Leeuwenhoek">
        <title>Roseihalotalea indica gen. nov., sp. nov., a halophilic Bacteroidetes from mesopelagic Southwest Indian Ocean with higher carbohydrate metabolic potential.</title>
        <authorList>
            <person name="Chen B."/>
            <person name="Zhang M."/>
            <person name="Lin D."/>
            <person name="Ye J."/>
            <person name="Tang K."/>
        </authorList>
    </citation>
    <scope>NUCLEOTIDE SEQUENCE</scope>
    <source>
        <strain evidence="1">TK19036</strain>
    </source>
</reference>
<evidence type="ECO:0000313" key="1">
    <source>
        <dbReference type="EMBL" id="WKN35377.1"/>
    </source>
</evidence>